<dbReference type="PROSITE" id="PS00211">
    <property type="entry name" value="ABC_TRANSPORTER_1"/>
    <property type="match status" value="1"/>
</dbReference>
<keyword evidence="7" id="KW-1185">Reference proteome</keyword>
<dbReference type="InterPro" id="IPR017871">
    <property type="entry name" value="ABC_transporter-like_CS"/>
</dbReference>
<dbReference type="SUPFAM" id="SSF52540">
    <property type="entry name" value="P-loop containing nucleoside triphosphate hydrolases"/>
    <property type="match status" value="1"/>
</dbReference>
<dbReference type="CDD" id="cd03255">
    <property type="entry name" value="ABC_MJ0796_LolCDE_FtsE"/>
    <property type="match status" value="1"/>
</dbReference>
<feature type="domain" description="ABC transporter" evidence="5">
    <location>
        <begin position="6"/>
        <end position="245"/>
    </location>
</feature>
<dbReference type="EMBL" id="BORJ01000001">
    <property type="protein sequence ID" value="GIN94455.1"/>
    <property type="molecule type" value="Genomic_DNA"/>
</dbReference>
<dbReference type="InterPro" id="IPR027417">
    <property type="entry name" value="P-loop_NTPase"/>
</dbReference>
<keyword evidence="3" id="KW-0547">Nucleotide-binding</keyword>
<dbReference type="Pfam" id="PF00005">
    <property type="entry name" value="ABC_tran"/>
    <property type="match status" value="1"/>
</dbReference>
<evidence type="ECO:0000313" key="6">
    <source>
        <dbReference type="EMBL" id="GIN94455.1"/>
    </source>
</evidence>
<keyword evidence="2" id="KW-0813">Transport</keyword>
<dbReference type="Gene3D" id="3.40.50.300">
    <property type="entry name" value="P-loop containing nucleotide triphosphate hydrolases"/>
    <property type="match status" value="1"/>
</dbReference>
<dbReference type="InterPro" id="IPR017911">
    <property type="entry name" value="MacB-like_ATP-bd"/>
</dbReference>
<evidence type="ECO:0000259" key="5">
    <source>
        <dbReference type="PROSITE" id="PS50893"/>
    </source>
</evidence>
<comment type="caution">
    <text evidence="6">The sequence shown here is derived from an EMBL/GenBank/DDBJ whole genome shotgun (WGS) entry which is preliminary data.</text>
</comment>
<reference evidence="6 7" key="1">
    <citation type="submission" date="2021-03" db="EMBL/GenBank/DDBJ databases">
        <title>Antimicrobial resistance genes in bacteria isolated from Japanese honey, and their potential for conferring macrolide and lincosamide resistance in the American foulbrood pathogen Paenibacillus larvae.</title>
        <authorList>
            <person name="Okamoto M."/>
            <person name="Kumagai M."/>
            <person name="Kanamori H."/>
            <person name="Takamatsu D."/>
        </authorList>
    </citation>
    <scope>NUCLEOTIDE SEQUENCE [LARGE SCALE GENOMIC DNA]</scope>
    <source>
        <strain evidence="6 7">J6TS1</strain>
    </source>
</reference>
<organism evidence="6 7">
    <name type="scientific">Siminovitchia terrae</name>
    <name type="common">Bacillus terrae</name>
    <dbReference type="NCBI Taxonomy" id="1914933"/>
    <lineage>
        <taxon>Bacteria</taxon>
        <taxon>Bacillati</taxon>
        <taxon>Bacillota</taxon>
        <taxon>Bacilli</taxon>
        <taxon>Bacillales</taxon>
        <taxon>Bacillaceae</taxon>
        <taxon>Siminovitchia</taxon>
    </lineage>
</organism>
<comment type="similarity">
    <text evidence="1">Belongs to the ABC transporter superfamily.</text>
</comment>
<dbReference type="Proteomes" id="UP000680670">
    <property type="component" value="Unassembled WGS sequence"/>
</dbReference>
<accession>A0ABQ4KSJ0</accession>
<dbReference type="SMART" id="SM00382">
    <property type="entry name" value="AAA"/>
    <property type="match status" value="1"/>
</dbReference>
<dbReference type="PANTHER" id="PTHR42798">
    <property type="entry name" value="LIPOPROTEIN-RELEASING SYSTEM ATP-BINDING PROTEIN LOLD"/>
    <property type="match status" value="1"/>
</dbReference>
<dbReference type="InterPro" id="IPR003593">
    <property type="entry name" value="AAA+_ATPase"/>
</dbReference>
<evidence type="ECO:0000256" key="1">
    <source>
        <dbReference type="ARBA" id="ARBA00005417"/>
    </source>
</evidence>
<protein>
    <submittedName>
        <fullName evidence="6">ABC transporter ATP-binding protein</fullName>
    </submittedName>
</protein>
<proteinExistence type="inferred from homology"/>
<dbReference type="PROSITE" id="PS50893">
    <property type="entry name" value="ABC_TRANSPORTER_2"/>
    <property type="match status" value="1"/>
</dbReference>
<keyword evidence="4 6" id="KW-0067">ATP-binding</keyword>
<evidence type="ECO:0000313" key="7">
    <source>
        <dbReference type="Proteomes" id="UP000680670"/>
    </source>
</evidence>
<evidence type="ECO:0000256" key="4">
    <source>
        <dbReference type="ARBA" id="ARBA00022840"/>
    </source>
</evidence>
<dbReference type="PANTHER" id="PTHR42798:SF7">
    <property type="entry name" value="ALPHA-D-RIBOSE 1-METHYLPHOSPHONATE 5-TRIPHOSPHATE SYNTHASE SUBUNIT PHNL"/>
    <property type="match status" value="1"/>
</dbReference>
<name>A0ABQ4KSJ0_SIMTE</name>
<sequence length="253" mass="27907">MMKKMIIGENIVKSFGVGNEKHLVLNGVSVEINEGEFVSIMGPSGSGKSTLMYALSGMDGIDSGKVSFDRRDLSKLSENELADVRRTKMGFIFQQPTLLKNLNILDNIILPSMRDNRKNAAEIIKKARALMNKVGIAELEKRDITQVSGGQLQRAGICRALISNPKIIFGDEPTGALNSKSAQEIMDIISGINTEGTTVILVTHDPKIAARTERIMFMGDGKIVNEMRFKKFSGTDIDDRMEKVTEKMREIGI</sequence>
<evidence type="ECO:0000256" key="3">
    <source>
        <dbReference type="ARBA" id="ARBA00022741"/>
    </source>
</evidence>
<dbReference type="InterPro" id="IPR003439">
    <property type="entry name" value="ABC_transporter-like_ATP-bd"/>
</dbReference>
<dbReference type="GO" id="GO:0005524">
    <property type="term" value="F:ATP binding"/>
    <property type="evidence" value="ECO:0007669"/>
    <property type="project" value="UniProtKB-KW"/>
</dbReference>
<gene>
    <name evidence="6" type="ORF">J6TS1_03250</name>
</gene>
<evidence type="ECO:0000256" key="2">
    <source>
        <dbReference type="ARBA" id="ARBA00022448"/>
    </source>
</evidence>